<dbReference type="Pfam" id="PF02623">
    <property type="entry name" value="FliW"/>
    <property type="match status" value="1"/>
</dbReference>
<reference evidence="7" key="1">
    <citation type="submission" date="2017-07" db="EMBL/GenBank/DDBJ databases">
        <authorList>
            <person name="Varghese N."/>
            <person name="Submissions S."/>
        </authorList>
    </citation>
    <scope>NUCLEOTIDE SEQUENCE [LARGE SCALE GENOMIC DNA]</scope>
    <source>
        <strain evidence="7">NLAE-zl-C134</strain>
    </source>
</reference>
<evidence type="ECO:0000256" key="2">
    <source>
        <dbReference type="ARBA" id="ARBA00022795"/>
    </source>
</evidence>
<keyword evidence="7" id="KW-1185">Reference proteome</keyword>
<evidence type="ECO:0000256" key="3">
    <source>
        <dbReference type="ARBA" id="ARBA00022845"/>
    </source>
</evidence>
<name>A0A316A3H7_9FIRM</name>
<dbReference type="PANTHER" id="PTHR39190:SF1">
    <property type="entry name" value="FLAGELLAR ASSEMBLY FACTOR FLIW"/>
    <property type="match status" value="1"/>
</dbReference>
<sequence length="145" mass="16603">MKKEVINSSLFMEEELIHFQEGLFGFEEYKTFLPLPVEEDNDAVLCLQSTENTELSFIIMNPFYLKEDYRPELSLADYKNLGTEDAGVLSFYVICVIGTLSEQSTVNLKCPIVVNTESRQAAQVILASEEYRMRHALSEFQKKGD</sequence>
<keyword evidence="4 5" id="KW-0143">Chaperone</keyword>
<proteinExistence type="inferred from homology"/>
<keyword evidence="6" id="KW-0966">Cell projection</keyword>
<gene>
    <name evidence="5" type="primary">fliW</name>
    <name evidence="6" type="ORF">SAMN05216529_101616</name>
</gene>
<dbReference type="InterPro" id="IPR024046">
    <property type="entry name" value="Flagellar_assmbl_FliW_dom_sf"/>
</dbReference>
<comment type="similarity">
    <text evidence="5">Belongs to the FliW family.</text>
</comment>
<evidence type="ECO:0000313" key="7">
    <source>
        <dbReference type="Proteomes" id="UP000254051"/>
    </source>
</evidence>
<evidence type="ECO:0000256" key="5">
    <source>
        <dbReference type="HAMAP-Rule" id="MF_01185"/>
    </source>
</evidence>
<dbReference type="Proteomes" id="UP000254051">
    <property type="component" value="Unassembled WGS sequence"/>
</dbReference>
<keyword evidence="6" id="KW-0969">Cilium</keyword>
<dbReference type="GO" id="GO:0044780">
    <property type="term" value="P:bacterial-type flagellum assembly"/>
    <property type="evidence" value="ECO:0007669"/>
    <property type="project" value="UniProtKB-UniRule"/>
</dbReference>
<evidence type="ECO:0000313" key="6">
    <source>
        <dbReference type="EMBL" id="SUQ12719.1"/>
    </source>
</evidence>
<dbReference type="InterPro" id="IPR003775">
    <property type="entry name" value="Flagellar_assembly_factor_FliW"/>
</dbReference>
<dbReference type="HAMAP" id="MF_01185">
    <property type="entry name" value="FliW"/>
    <property type="match status" value="1"/>
</dbReference>
<dbReference type="OrthoDB" id="9801235at2"/>
<dbReference type="RefSeq" id="WP_109708717.1">
    <property type="nucleotide sequence ID" value="NZ_QGDS01000001.1"/>
</dbReference>
<dbReference type="Gene3D" id="2.30.290.10">
    <property type="entry name" value="BH3618-like"/>
    <property type="match status" value="1"/>
</dbReference>
<evidence type="ECO:0000256" key="4">
    <source>
        <dbReference type="ARBA" id="ARBA00023186"/>
    </source>
</evidence>
<dbReference type="SUPFAM" id="SSF141457">
    <property type="entry name" value="BH3618-like"/>
    <property type="match status" value="1"/>
</dbReference>
<keyword evidence="3 5" id="KW-0810">Translation regulation</keyword>
<dbReference type="GO" id="GO:0005737">
    <property type="term" value="C:cytoplasm"/>
    <property type="evidence" value="ECO:0007669"/>
    <property type="project" value="UniProtKB-SubCell"/>
</dbReference>
<comment type="subcellular location">
    <subcellularLocation>
        <location evidence="5">Cytoplasm</location>
    </subcellularLocation>
</comment>
<keyword evidence="2 5" id="KW-1005">Bacterial flagellum biogenesis</keyword>
<protein>
    <recommendedName>
        <fullName evidence="5">Flagellar assembly factor FliW</fullName>
    </recommendedName>
</protein>
<evidence type="ECO:0000256" key="1">
    <source>
        <dbReference type="ARBA" id="ARBA00022490"/>
    </source>
</evidence>
<dbReference type="EMBL" id="UHJJ01000001">
    <property type="protein sequence ID" value="SUQ12719.1"/>
    <property type="molecule type" value="Genomic_DNA"/>
</dbReference>
<dbReference type="PANTHER" id="PTHR39190">
    <property type="entry name" value="FLAGELLAR ASSEMBLY FACTOR FLIW"/>
    <property type="match status" value="1"/>
</dbReference>
<dbReference type="GO" id="GO:0006417">
    <property type="term" value="P:regulation of translation"/>
    <property type="evidence" value="ECO:0007669"/>
    <property type="project" value="UniProtKB-KW"/>
</dbReference>
<dbReference type="AlphaFoldDB" id="A0A316A3H7"/>
<keyword evidence="6" id="KW-0282">Flagellum</keyword>
<comment type="subunit">
    <text evidence="5">Interacts with translational regulator CsrA and flagellin(s).</text>
</comment>
<accession>A0A316A3H7</accession>
<keyword evidence="1 5" id="KW-0963">Cytoplasm</keyword>
<comment type="function">
    <text evidence="5">Acts as an anti-CsrA protein, binds CsrA and prevents it from repressing translation of its target genes, one of which is flagellin. Binds to flagellin and participates in the assembly of the flagellum.</text>
</comment>
<organism evidence="6 7">
    <name type="scientific">Faecalicatena contorta</name>
    <dbReference type="NCBI Taxonomy" id="39482"/>
    <lineage>
        <taxon>Bacteria</taxon>
        <taxon>Bacillati</taxon>
        <taxon>Bacillota</taxon>
        <taxon>Clostridia</taxon>
        <taxon>Lachnospirales</taxon>
        <taxon>Lachnospiraceae</taxon>
        <taxon>Faecalicatena</taxon>
    </lineage>
</organism>